<sequence length="395" mass="44094">MKHLTKVVAITAALSVQGCMTMDNQPTTLRVATFNVSMEALNYMPYEKGKPRIPSGNELMVALQSDHQQIKNIAQIIQSIQPDIILLNEFDRNNADHQKALTIFRNEYLSQGELAIDYPFSYQGPVNTGVPANVDMNGNGSNADIPADTFGFGYFPGHFGMALLSKYPIDNDAIRTFQKFKWKDMPNALKPVNPESGSDYYNKQAWENFRLSSKSHWDVPVNVNGTTIHVIASHPTPPVFDGKEDRNGKRNHDEIRMVNDYISPNQSSYLYDDSGVSGGLTANSRFVILGDLNASDIEGDAINAGISSLLNNPLVNDPMPTSKGGDLHKPDNANSKYHTAYWGMRADYVLPSQFGFNMIDSGVYWPEKDSQEYYLIKDRGASSDHRLVWVDLEIK</sequence>
<organism evidence="2 3">
    <name type="scientific">Thalassotalea loyana</name>
    <dbReference type="NCBI Taxonomy" id="280483"/>
    <lineage>
        <taxon>Bacteria</taxon>
        <taxon>Pseudomonadati</taxon>
        <taxon>Pseudomonadota</taxon>
        <taxon>Gammaproteobacteria</taxon>
        <taxon>Alteromonadales</taxon>
        <taxon>Colwelliaceae</taxon>
        <taxon>Thalassotalea</taxon>
    </lineage>
</organism>
<dbReference type="InterPro" id="IPR005135">
    <property type="entry name" value="Endo/exonuclease/phosphatase"/>
</dbReference>
<dbReference type="RefSeq" id="WP_284299514.1">
    <property type="nucleotide sequence ID" value="NZ_BSSV01000006.1"/>
</dbReference>
<comment type="caution">
    <text evidence="2">The sequence shown here is derived from an EMBL/GenBank/DDBJ whole genome shotgun (WGS) entry which is preliminary data.</text>
</comment>
<evidence type="ECO:0000313" key="2">
    <source>
        <dbReference type="EMBL" id="GLX86462.1"/>
    </source>
</evidence>
<gene>
    <name evidence="2" type="ORF">tloyanaT_27150</name>
</gene>
<reference evidence="2 3" key="1">
    <citation type="submission" date="2023-03" db="EMBL/GenBank/DDBJ databases">
        <title>Thalassotalea loyana LMG 22536T draft genome sequence.</title>
        <authorList>
            <person name="Sawabe T."/>
        </authorList>
    </citation>
    <scope>NUCLEOTIDE SEQUENCE [LARGE SCALE GENOMIC DNA]</scope>
    <source>
        <strain evidence="2 3">LMG 22536</strain>
    </source>
</reference>
<dbReference type="PROSITE" id="PS51257">
    <property type="entry name" value="PROKAR_LIPOPROTEIN"/>
    <property type="match status" value="1"/>
</dbReference>
<proteinExistence type="predicted"/>
<dbReference type="Gene3D" id="3.60.10.10">
    <property type="entry name" value="Endonuclease/exonuclease/phosphatase"/>
    <property type="match status" value="1"/>
</dbReference>
<dbReference type="Proteomes" id="UP001157134">
    <property type="component" value="Unassembled WGS sequence"/>
</dbReference>
<name>A0ABQ6HI74_9GAMM</name>
<feature type="domain" description="Endonuclease/exonuclease/phosphatase" evidence="1">
    <location>
        <begin position="34"/>
        <end position="385"/>
    </location>
</feature>
<accession>A0ABQ6HI74</accession>
<dbReference type="Pfam" id="PF03372">
    <property type="entry name" value="Exo_endo_phos"/>
    <property type="match status" value="1"/>
</dbReference>
<dbReference type="EMBL" id="BSSV01000006">
    <property type="protein sequence ID" value="GLX86462.1"/>
    <property type="molecule type" value="Genomic_DNA"/>
</dbReference>
<keyword evidence="3" id="KW-1185">Reference proteome</keyword>
<evidence type="ECO:0000313" key="3">
    <source>
        <dbReference type="Proteomes" id="UP001157134"/>
    </source>
</evidence>
<evidence type="ECO:0000259" key="1">
    <source>
        <dbReference type="Pfam" id="PF03372"/>
    </source>
</evidence>
<dbReference type="InterPro" id="IPR036691">
    <property type="entry name" value="Endo/exonu/phosph_ase_sf"/>
</dbReference>
<protein>
    <recommendedName>
        <fullName evidence="1">Endonuclease/exonuclease/phosphatase domain-containing protein</fullName>
    </recommendedName>
</protein>
<dbReference type="SUPFAM" id="SSF56219">
    <property type="entry name" value="DNase I-like"/>
    <property type="match status" value="1"/>
</dbReference>